<accession>A0A0F9GR96</accession>
<organism evidence="1">
    <name type="scientific">marine sediment metagenome</name>
    <dbReference type="NCBI Taxonomy" id="412755"/>
    <lineage>
        <taxon>unclassified sequences</taxon>
        <taxon>metagenomes</taxon>
        <taxon>ecological metagenomes</taxon>
    </lineage>
</organism>
<name>A0A0F9GR96_9ZZZZ</name>
<sequence length="327" mass="37344">MKPLLDLPFGYGVSAQFNPNLPDNVKRFCYIYITPDVEEALGGAGNLHFFGEPIQRGDRPSIQIWRTKREGGRVIVPNPKGKSCSPPQLYKLHLVARDWDWPWPPLSSNQPLEDIIVVPRKKMTLIYPPPHQWVPLIRGKRLQVELAHRQPQSIPNRREAMEQQDDFVSFTEVAVAMDRTRMKGKGKFESRSDDVTWAINLNSEAGSKRFVFRIMIGANVCKRARFKAKDRIDVLVNSTGQVLIKRCADGRYTLGPSSDPAREKIKKNPDTWVSLIATGRLYPGMPYYKFEERMSASVVDHYHTDLGLVLKKLPRHPNAEPDDELGF</sequence>
<dbReference type="AlphaFoldDB" id="A0A0F9GR96"/>
<gene>
    <name evidence="1" type="ORF">LCGC14_2153290</name>
</gene>
<proteinExistence type="predicted"/>
<comment type="caution">
    <text evidence="1">The sequence shown here is derived from an EMBL/GenBank/DDBJ whole genome shotgun (WGS) entry which is preliminary data.</text>
</comment>
<dbReference type="EMBL" id="LAZR01027480">
    <property type="protein sequence ID" value="KKL65607.1"/>
    <property type="molecule type" value="Genomic_DNA"/>
</dbReference>
<protein>
    <submittedName>
        <fullName evidence="1">Uncharacterized protein</fullName>
    </submittedName>
</protein>
<reference evidence="1" key="1">
    <citation type="journal article" date="2015" name="Nature">
        <title>Complex archaea that bridge the gap between prokaryotes and eukaryotes.</title>
        <authorList>
            <person name="Spang A."/>
            <person name="Saw J.H."/>
            <person name="Jorgensen S.L."/>
            <person name="Zaremba-Niedzwiedzka K."/>
            <person name="Martijn J."/>
            <person name="Lind A.E."/>
            <person name="van Eijk R."/>
            <person name="Schleper C."/>
            <person name="Guy L."/>
            <person name="Ettema T.J."/>
        </authorList>
    </citation>
    <scope>NUCLEOTIDE SEQUENCE</scope>
</reference>
<evidence type="ECO:0000313" key="1">
    <source>
        <dbReference type="EMBL" id="KKL65607.1"/>
    </source>
</evidence>